<feature type="binding site" evidence="13">
    <location>
        <position position="847"/>
    </location>
    <ligand>
        <name>ATP</name>
        <dbReference type="ChEBI" id="CHEBI:30616"/>
    </ligand>
</feature>
<dbReference type="GO" id="GO:0000287">
    <property type="term" value="F:magnesium ion binding"/>
    <property type="evidence" value="ECO:0007669"/>
    <property type="project" value="UniProtKB-UniRule"/>
</dbReference>
<keyword evidence="7 14" id="KW-0460">Magnesium</keyword>
<dbReference type="PANTHER" id="PTHR24092:SF150">
    <property type="entry name" value="PHOSPHOLIPID-TRANSPORTING ATPASE"/>
    <property type="match status" value="1"/>
</dbReference>
<dbReference type="GO" id="GO:0005524">
    <property type="term" value="F:ATP binding"/>
    <property type="evidence" value="ECO:0007669"/>
    <property type="project" value="UniProtKB-UniRule"/>
</dbReference>
<keyword evidence="20" id="KW-1185">Reference proteome</keyword>
<dbReference type="NCBIfam" id="TIGR01652">
    <property type="entry name" value="ATPase-Plipid"/>
    <property type="match status" value="1"/>
</dbReference>
<dbReference type="Gene3D" id="2.70.150.10">
    <property type="entry name" value="Calcium-transporting ATPase, cytoplasmic transduction domain A"/>
    <property type="match status" value="1"/>
</dbReference>
<dbReference type="EC" id="7.6.2.1" evidence="15"/>
<dbReference type="SFLD" id="SFLDS00003">
    <property type="entry name" value="Haloacid_Dehalogenase"/>
    <property type="match status" value="1"/>
</dbReference>
<feature type="transmembrane region" description="Helical" evidence="15">
    <location>
        <begin position="1085"/>
        <end position="1105"/>
    </location>
</feature>
<feature type="binding site" evidence="13">
    <location>
        <position position="417"/>
    </location>
    <ligand>
        <name>ATP</name>
        <dbReference type="ChEBI" id="CHEBI:30616"/>
    </ligand>
</feature>
<gene>
    <name evidence="19" type="ORF">SDRG_09466</name>
</gene>
<dbReference type="InterPro" id="IPR001757">
    <property type="entry name" value="P_typ_ATPase"/>
</dbReference>
<protein>
    <recommendedName>
        <fullName evidence="15">Phospholipid-transporting ATPase</fullName>
        <ecNumber evidence="15">7.6.2.1</ecNumber>
    </recommendedName>
</protein>
<dbReference type="InterPro" id="IPR044492">
    <property type="entry name" value="P_typ_ATPase_HD_dom"/>
</dbReference>
<dbReference type="Gene3D" id="3.40.1110.10">
    <property type="entry name" value="Calcium-transporting ATPase, cytoplasmic domain N"/>
    <property type="match status" value="1"/>
</dbReference>
<keyword evidence="6 13" id="KW-0067">ATP-binding</keyword>
<dbReference type="SUPFAM" id="SSF81665">
    <property type="entry name" value="Calcium ATPase, transmembrane domain M"/>
    <property type="match status" value="1"/>
</dbReference>
<feature type="binding site" evidence="13">
    <location>
        <position position="818"/>
    </location>
    <ligand>
        <name>ATP</name>
        <dbReference type="ChEBI" id="CHEBI:30616"/>
    </ligand>
</feature>
<feature type="binding site" evidence="13">
    <location>
        <position position="607"/>
    </location>
    <ligand>
        <name>ATP</name>
        <dbReference type="ChEBI" id="CHEBI:30616"/>
    </ligand>
</feature>
<dbReference type="SFLD" id="SFLDF00027">
    <property type="entry name" value="p-type_atpase"/>
    <property type="match status" value="1"/>
</dbReference>
<evidence type="ECO:0000256" key="8">
    <source>
        <dbReference type="ARBA" id="ARBA00022967"/>
    </source>
</evidence>
<dbReference type="SUPFAM" id="SSF81653">
    <property type="entry name" value="Calcium ATPase, transduction domain A"/>
    <property type="match status" value="1"/>
</dbReference>
<dbReference type="AlphaFoldDB" id="T0QDY3"/>
<keyword evidence="4 14" id="KW-0479">Metal-binding</keyword>
<dbReference type="PROSITE" id="PS00154">
    <property type="entry name" value="ATPASE_E1_E2"/>
    <property type="match status" value="1"/>
</dbReference>
<evidence type="ECO:0000256" key="6">
    <source>
        <dbReference type="ARBA" id="ARBA00022840"/>
    </source>
</evidence>
<accession>T0QDY3</accession>
<feature type="transmembrane region" description="Helical" evidence="15">
    <location>
        <begin position="981"/>
        <end position="1005"/>
    </location>
</feature>
<feature type="transmembrane region" description="Helical" evidence="15">
    <location>
        <begin position="1017"/>
        <end position="1036"/>
    </location>
</feature>
<dbReference type="STRING" id="1156394.T0QDY3"/>
<feature type="binding site" evidence="13">
    <location>
        <position position="583"/>
    </location>
    <ligand>
        <name>ATP</name>
        <dbReference type="ChEBI" id="CHEBI:30616"/>
    </ligand>
</feature>
<comment type="cofactor">
    <cofactor evidence="14">
        <name>Mg(2+)</name>
        <dbReference type="ChEBI" id="CHEBI:18420"/>
    </cofactor>
</comment>
<dbReference type="SUPFAM" id="SSF81660">
    <property type="entry name" value="Metal cation-transporting ATPase, ATP-binding domain N"/>
    <property type="match status" value="1"/>
</dbReference>
<dbReference type="FunFam" id="3.40.50.1000:FF:000084">
    <property type="entry name" value="Phospholipid-transporting ATPase"/>
    <property type="match status" value="1"/>
</dbReference>
<evidence type="ECO:0000256" key="10">
    <source>
        <dbReference type="ARBA" id="ARBA00023136"/>
    </source>
</evidence>
<dbReference type="InterPro" id="IPR036412">
    <property type="entry name" value="HAD-like_sf"/>
</dbReference>
<evidence type="ECO:0000256" key="9">
    <source>
        <dbReference type="ARBA" id="ARBA00022989"/>
    </source>
</evidence>
<comment type="catalytic activity">
    <reaction evidence="11 15">
        <text>ATP + H2O + phospholipidSide 1 = ADP + phosphate + phospholipidSide 2.</text>
        <dbReference type="EC" id="7.6.2.1"/>
    </reaction>
</comment>
<evidence type="ECO:0000256" key="3">
    <source>
        <dbReference type="ARBA" id="ARBA00022692"/>
    </source>
</evidence>
<feature type="transmembrane region" description="Helical" evidence="15">
    <location>
        <begin position="934"/>
        <end position="954"/>
    </location>
</feature>
<dbReference type="GeneID" id="19950193"/>
<feature type="transmembrane region" description="Helical" evidence="15">
    <location>
        <begin position="96"/>
        <end position="116"/>
    </location>
</feature>
<evidence type="ECO:0000256" key="2">
    <source>
        <dbReference type="ARBA" id="ARBA00008109"/>
    </source>
</evidence>
<dbReference type="OMA" id="QIVVNSH"/>
<dbReference type="Pfam" id="PF16209">
    <property type="entry name" value="PhoLip_ATPase_N"/>
    <property type="match status" value="1"/>
</dbReference>
<evidence type="ECO:0000256" key="15">
    <source>
        <dbReference type="RuleBase" id="RU362033"/>
    </source>
</evidence>
<feature type="binding site" evidence="13">
    <location>
        <position position="725"/>
    </location>
    <ligand>
        <name>ATP</name>
        <dbReference type="ChEBI" id="CHEBI:30616"/>
    </ligand>
</feature>
<dbReference type="eggNOG" id="KOG0206">
    <property type="taxonomic scope" value="Eukaryota"/>
</dbReference>
<feature type="transmembrane region" description="Helical" evidence="15">
    <location>
        <begin position="349"/>
        <end position="367"/>
    </location>
</feature>
<dbReference type="GO" id="GO:0005886">
    <property type="term" value="C:plasma membrane"/>
    <property type="evidence" value="ECO:0007669"/>
    <property type="project" value="TreeGrafter"/>
</dbReference>
<comment type="similarity">
    <text evidence="2 15">Belongs to the cation transport ATPase (P-type) (TC 3.A.3) family. Type IV subfamily.</text>
</comment>
<evidence type="ECO:0000256" key="16">
    <source>
        <dbReference type="SAM" id="MobiDB-lite"/>
    </source>
</evidence>
<dbReference type="Gene3D" id="3.40.50.1000">
    <property type="entry name" value="HAD superfamily/HAD-like"/>
    <property type="match status" value="1"/>
</dbReference>
<proteinExistence type="inferred from homology"/>
<feature type="binding site" evidence="13">
    <location>
        <position position="726"/>
    </location>
    <ligand>
        <name>ATP</name>
        <dbReference type="ChEBI" id="CHEBI:30616"/>
    </ligand>
</feature>
<feature type="domain" description="P-type ATPase C-terminal" evidence="18">
    <location>
        <begin position="870"/>
        <end position="1114"/>
    </location>
</feature>
<evidence type="ECO:0000256" key="1">
    <source>
        <dbReference type="ARBA" id="ARBA00004141"/>
    </source>
</evidence>
<sequence>MARGISNRTVPLDQRGSSSMSGRQIHALRAFDVDAPRALSATTEPFAPNRVETSLYTPYNFVVKNLFKQFSRFANLYFLFITILQIVPQVTLSSGIPTTIVPLLFVLIINAIKDLIEDVHRHNADRIQNSSMTHELNVVSMTFEAVKWEAIRVGSIVRVTQGEVIPSDMILLGTSSPIGQCFTMTANLDGETNLKIRWVPPEFRGLEKDLCGPSPSTPALWHLIHGAKVEVEVPNRRLDRFKGTVMPKATDAKISLGISNLLLRGVLLRDTEWVIGLTIYTGADTKIQQNSGETPFKSSTLSSLTNRMTLHIVVLQLVLLVIAVCVQSATWTSPPYLQLSGGTSVLDSFYLFLTYMLLFSNFVPISLQVTVDITRFFQALVLQRDAGMMYGDVGLTVHSSDLNEDLGAIQHIFTDKTGTLTCNNMQFRRCAIDGVSYGSNDPQLDASLSPRTSSCAKPSPRTSSLFHNYRTKAQPTLSDEISPRQSGMHVNIHDKALRRKMQEEHDPRAIAFFTNLAVNSAVVPVIDAASGEIVYSSISPDEEALVSAAKHFGIVLLAHDTTSVRIQRFGHDVLFEVLHVFEFSSERKKSSIVVREEGSSTLLLLCKGADSVVLPALSPASAVEESARAAMKLHLSTYAVEGLRVLCVAQRVLPQDVYQIWHDKFQAAKTSSECSDEDLDPIIAEIETNLDLVGITGIEDRLQDGVPDALECFRQARIKVWMLTGDRPDTAVNIGHATRLLSSDMKLFQISSKELDASERPPTETISDLFQSMLAAASSQELALLMDDVALELIVAHEVLQKEMIAASKRCISVLCCRVSPKQKEFIVDLVRRKTGVITLAIGDGANDVPMIQRAHVGIGISGAEGQQAANASDYAIPQFQCLKRLLLVHGRWINRRMAILTLYMFYKNVLLVLPQFFFGIYCLFSGQSTYYDPLYQLFNVWYTALPILLFSVYDQDVSAGTSLAFPTLYSSQSFVSIRLFWIWIGDASFSSLVVLFVHVGAFMYGPMAASSGDEGLWDLGFVMNGIVVLIANLRLALEVKCWFWGTLGGFVFSFFLYVSSAYVFSSLVSFGANFYGVVWLVPNLTNGLLAVLACALCLFGVFAAKAYVTTFSPRPSDICHEMDVCRIRGVVPVRTRAPDSSNVPS</sequence>
<dbReference type="GO" id="GO:0140326">
    <property type="term" value="F:ATPase-coupled intramembrane lipid transporter activity"/>
    <property type="evidence" value="ECO:0007669"/>
    <property type="project" value="UniProtKB-EC"/>
</dbReference>
<evidence type="ECO:0000256" key="5">
    <source>
        <dbReference type="ARBA" id="ARBA00022741"/>
    </source>
</evidence>
<dbReference type="InterPro" id="IPR023214">
    <property type="entry name" value="HAD_sf"/>
</dbReference>
<feature type="binding site" evidence="13">
    <location>
        <position position="416"/>
    </location>
    <ligand>
        <name>ATP</name>
        <dbReference type="ChEBI" id="CHEBI:30616"/>
    </ligand>
</feature>
<evidence type="ECO:0000256" key="14">
    <source>
        <dbReference type="PIRSR" id="PIRSR606539-3"/>
    </source>
</evidence>
<keyword evidence="10 15" id="KW-0472">Membrane</keyword>
<feature type="binding site" evidence="14">
    <location>
        <position position="844"/>
    </location>
    <ligand>
        <name>Mg(2+)</name>
        <dbReference type="ChEBI" id="CHEBI:18420"/>
    </ligand>
</feature>
<dbReference type="SFLD" id="SFLDG00002">
    <property type="entry name" value="C1.7:_P-type_atpase_like"/>
    <property type="match status" value="1"/>
</dbReference>
<dbReference type="InterPro" id="IPR006539">
    <property type="entry name" value="P-type_ATPase_IV"/>
</dbReference>
<dbReference type="InterPro" id="IPR008250">
    <property type="entry name" value="ATPase_P-typ_transduc_dom_A_sf"/>
</dbReference>
<dbReference type="Proteomes" id="UP000030762">
    <property type="component" value="Unassembled WGS sequence"/>
</dbReference>
<evidence type="ECO:0000256" key="11">
    <source>
        <dbReference type="ARBA" id="ARBA00034036"/>
    </source>
</evidence>
<dbReference type="InParanoid" id="T0QDY3"/>
<organism evidence="19 20">
    <name type="scientific">Saprolegnia diclina (strain VS20)</name>
    <dbReference type="NCBI Taxonomy" id="1156394"/>
    <lineage>
        <taxon>Eukaryota</taxon>
        <taxon>Sar</taxon>
        <taxon>Stramenopiles</taxon>
        <taxon>Oomycota</taxon>
        <taxon>Saprolegniomycetes</taxon>
        <taxon>Saprolegniales</taxon>
        <taxon>Saprolegniaceae</taxon>
        <taxon>Saprolegnia</taxon>
    </lineage>
</organism>
<dbReference type="InterPro" id="IPR032631">
    <property type="entry name" value="P-type_ATPase_N"/>
</dbReference>
<name>T0QDY3_SAPDV</name>
<feature type="binding site" evidence="14">
    <location>
        <position position="848"/>
    </location>
    <ligand>
        <name>Mg(2+)</name>
        <dbReference type="ChEBI" id="CHEBI:18420"/>
    </ligand>
</feature>
<feature type="domain" description="P-type ATPase N-terminal" evidence="17">
    <location>
        <begin position="43"/>
        <end position="95"/>
    </location>
</feature>
<evidence type="ECO:0000256" key="13">
    <source>
        <dbReference type="PIRSR" id="PIRSR606539-2"/>
    </source>
</evidence>
<keyword evidence="8 15" id="KW-1278">Translocase</keyword>
<feature type="transmembrane region" description="Helical" evidence="15">
    <location>
        <begin position="1043"/>
        <end position="1065"/>
    </location>
</feature>
<evidence type="ECO:0000259" key="18">
    <source>
        <dbReference type="Pfam" id="PF16212"/>
    </source>
</evidence>
<evidence type="ECO:0000259" key="17">
    <source>
        <dbReference type="Pfam" id="PF16209"/>
    </source>
</evidence>
<dbReference type="InterPro" id="IPR032630">
    <property type="entry name" value="P_typ_ATPase_c"/>
</dbReference>
<feature type="active site" description="4-aspartylphosphate intermediate" evidence="12">
    <location>
        <position position="415"/>
    </location>
</feature>
<feature type="transmembrane region" description="Helical" evidence="15">
    <location>
        <begin position="906"/>
        <end position="928"/>
    </location>
</feature>
<feature type="binding site" evidence="14">
    <location>
        <position position="415"/>
    </location>
    <ligand>
        <name>Mg(2+)</name>
        <dbReference type="ChEBI" id="CHEBI:18420"/>
    </ligand>
</feature>
<dbReference type="EMBL" id="JH767161">
    <property type="protein sequence ID" value="EQC32936.1"/>
    <property type="molecule type" value="Genomic_DNA"/>
</dbReference>
<dbReference type="SUPFAM" id="SSF56784">
    <property type="entry name" value="HAD-like"/>
    <property type="match status" value="1"/>
</dbReference>
<evidence type="ECO:0000256" key="4">
    <source>
        <dbReference type="ARBA" id="ARBA00022723"/>
    </source>
</evidence>
<dbReference type="Pfam" id="PF16212">
    <property type="entry name" value="PhoLip_ATPase_C"/>
    <property type="match status" value="1"/>
</dbReference>
<dbReference type="PRINTS" id="PR00119">
    <property type="entry name" value="CATATPASE"/>
</dbReference>
<evidence type="ECO:0000256" key="12">
    <source>
        <dbReference type="PIRSR" id="PIRSR606539-1"/>
    </source>
</evidence>
<dbReference type="OrthoDB" id="377733at2759"/>
<dbReference type="NCBIfam" id="TIGR01494">
    <property type="entry name" value="ATPase_P-type"/>
    <property type="match status" value="1"/>
</dbReference>
<dbReference type="GO" id="GO:0016887">
    <property type="term" value="F:ATP hydrolysis activity"/>
    <property type="evidence" value="ECO:0007669"/>
    <property type="project" value="InterPro"/>
</dbReference>
<feature type="binding site" evidence="13">
    <location>
        <position position="644"/>
    </location>
    <ligand>
        <name>ATP</name>
        <dbReference type="ChEBI" id="CHEBI:30616"/>
    </ligand>
</feature>
<feature type="binding site" evidence="13">
    <location>
        <position position="724"/>
    </location>
    <ligand>
        <name>ATP</name>
        <dbReference type="ChEBI" id="CHEBI:30616"/>
    </ligand>
</feature>
<feature type="binding site" evidence="13">
    <location>
        <position position="415"/>
    </location>
    <ligand>
        <name>ATP</name>
        <dbReference type="ChEBI" id="CHEBI:30616"/>
    </ligand>
</feature>
<keyword evidence="9 15" id="KW-1133">Transmembrane helix</keyword>
<feature type="transmembrane region" description="Helical" evidence="15">
    <location>
        <begin position="73"/>
        <end position="90"/>
    </location>
</feature>
<reference evidence="19 20" key="1">
    <citation type="submission" date="2012-04" db="EMBL/GenBank/DDBJ databases">
        <title>The Genome Sequence of Saprolegnia declina VS20.</title>
        <authorList>
            <consortium name="The Broad Institute Genome Sequencing Platform"/>
            <person name="Russ C."/>
            <person name="Nusbaum C."/>
            <person name="Tyler B."/>
            <person name="van West P."/>
            <person name="Dieguez-Uribeondo J."/>
            <person name="de Bruijn I."/>
            <person name="Tripathy S."/>
            <person name="Jiang R."/>
            <person name="Young S.K."/>
            <person name="Zeng Q."/>
            <person name="Gargeya S."/>
            <person name="Fitzgerald M."/>
            <person name="Haas B."/>
            <person name="Abouelleil A."/>
            <person name="Alvarado L."/>
            <person name="Arachchi H.M."/>
            <person name="Berlin A."/>
            <person name="Chapman S.B."/>
            <person name="Goldberg J."/>
            <person name="Griggs A."/>
            <person name="Gujja S."/>
            <person name="Hansen M."/>
            <person name="Howarth C."/>
            <person name="Imamovic A."/>
            <person name="Larimer J."/>
            <person name="McCowen C."/>
            <person name="Montmayeur A."/>
            <person name="Murphy C."/>
            <person name="Neiman D."/>
            <person name="Pearson M."/>
            <person name="Priest M."/>
            <person name="Roberts A."/>
            <person name="Saif S."/>
            <person name="Shea T."/>
            <person name="Sisk P."/>
            <person name="Sykes S."/>
            <person name="Wortman J."/>
            <person name="Nusbaum C."/>
            <person name="Birren B."/>
        </authorList>
    </citation>
    <scope>NUCLEOTIDE SEQUENCE [LARGE SCALE GENOMIC DNA]</scope>
    <source>
        <strain evidence="19 20">VS20</strain>
    </source>
</reference>
<feature type="region of interest" description="Disordered" evidence="16">
    <location>
        <begin position="1"/>
        <end position="21"/>
    </location>
</feature>
<feature type="binding site" evidence="14">
    <location>
        <position position="417"/>
    </location>
    <ligand>
        <name>Mg(2+)</name>
        <dbReference type="ChEBI" id="CHEBI:18420"/>
    </ligand>
</feature>
<keyword evidence="3 15" id="KW-0812">Transmembrane</keyword>
<evidence type="ECO:0000256" key="7">
    <source>
        <dbReference type="ARBA" id="ARBA00022842"/>
    </source>
</evidence>
<dbReference type="GO" id="GO:0045332">
    <property type="term" value="P:phospholipid translocation"/>
    <property type="evidence" value="ECO:0007669"/>
    <property type="project" value="TreeGrafter"/>
</dbReference>
<dbReference type="InterPro" id="IPR023299">
    <property type="entry name" value="ATPase_P-typ_cyto_dom_N"/>
</dbReference>
<comment type="subcellular location">
    <subcellularLocation>
        <location evidence="1 15">Membrane</location>
        <topology evidence="1 15">Multi-pass membrane protein</topology>
    </subcellularLocation>
</comment>
<feature type="binding site" evidence="13">
    <location>
        <position position="542"/>
    </location>
    <ligand>
        <name>ATP</name>
        <dbReference type="ChEBI" id="CHEBI:30616"/>
    </ligand>
</feature>
<dbReference type="PANTHER" id="PTHR24092">
    <property type="entry name" value="PROBABLE PHOSPHOLIPID-TRANSPORTING ATPASE"/>
    <property type="match status" value="1"/>
</dbReference>
<keyword evidence="5 13" id="KW-0547">Nucleotide-binding</keyword>
<dbReference type="RefSeq" id="XP_008613622.1">
    <property type="nucleotide sequence ID" value="XM_008615400.1"/>
</dbReference>
<dbReference type="InterPro" id="IPR018303">
    <property type="entry name" value="ATPase_P-typ_P_site"/>
</dbReference>
<dbReference type="InterPro" id="IPR023298">
    <property type="entry name" value="ATPase_P-typ_TM_dom_sf"/>
</dbReference>
<feature type="transmembrane region" description="Helical" evidence="15">
    <location>
        <begin position="308"/>
        <end position="329"/>
    </location>
</feature>
<evidence type="ECO:0000313" key="19">
    <source>
        <dbReference type="EMBL" id="EQC32936.1"/>
    </source>
</evidence>
<dbReference type="VEuPathDB" id="FungiDB:SDRG_09466"/>
<feature type="binding site" evidence="13">
    <location>
        <position position="848"/>
    </location>
    <ligand>
        <name>ATP</name>
        <dbReference type="ChEBI" id="CHEBI:30616"/>
    </ligand>
</feature>
<dbReference type="Pfam" id="PF13246">
    <property type="entry name" value="Cation_ATPase"/>
    <property type="match status" value="1"/>
</dbReference>
<feature type="binding site" evidence="13">
    <location>
        <position position="824"/>
    </location>
    <ligand>
        <name>ATP</name>
        <dbReference type="ChEBI" id="CHEBI:30616"/>
    </ligand>
</feature>
<evidence type="ECO:0000313" key="20">
    <source>
        <dbReference type="Proteomes" id="UP000030762"/>
    </source>
</evidence>